<keyword evidence="2" id="KW-1185">Reference proteome</keyword>
<accession>A0ACC3SH50</accession>
<dbReference type="EMBL" id="JAMKPW020000011">
    <property type="protein sequence ID" value="KAK8213339.1"/>
    <property type="molecule type" value="Genomic_DNA"/>
</dbReference>
<name>A0ACC3SH50_9PEZI</name>
<gene>
    <name evidence="1" type="ORF">M8818_002638</name>
</gene>
<reference evidence="1" key="1">
    <citation type="submission" date="2024-02" db="EMBL/GenBank/DDBJ databases">
        <title>Metagenome Assembled Genome of Zalaria obscura JY119.</title>
        <authorList>
            <person name="Vighnesh L."/>
            <person name="Jagadeeshwari U."/>
            <person name="Venkata Ramana C."/>
            <person name="Sasikala C."/>
        </authorList>
    </citation>
    <scope>NUCLEOTIDE SEQUENCE</scope>
    <source>
        <strain evidence="1">JY119</strain>
    </source>
</reference>
<organism evidence="1 2">
    <name type="scientific">Zalaria obscura</name>
    <dbReference type="NCBI Taxonomy" id="2024903"/>
    <lineage>
        <taxon>Eukaryota</taxon>
        <taxon>Fungi</taxon>
        <taxon>Dikarya</taxon>
        <taxon>Ascomycota</taxon>
        <taxon>Pezizomycotina</taxon>
        <taxon>Dothideomycetes</taxon>
        <taxon>Dothideomycetidae</taxon>
        <taxon>Dothideales</taxon>
        <taxon>Zalariaceae</taxon>
        <taxon>Zalaria</taxon>
    </lineage>
</organism>
<evidence type="ECO:0000313" key="1">
    <source>
        <dbReference type="EMBL" id="KAK8213339.1"/>
    </source>
</evidence>
<comment type="caution">
    <text evidence="1">The sequence shown here is derived from an EMBL/GenBank/DDBJ whole genome shotgun (WGS) entry which is preliminary data.</text>
</comment>
<evidence type="ECO:0000313" key="2">
    <source>
        <dbReference type="Proteomes" id="UP001320706"/>
    </source>
</evidence>
<sequence length="506" mass="57392">MELTHASNIASHISLYAFLATVLYYVVRSIYRLFFHPLSAYPGPWLASVTTMYGGYFDLVTGTDMVRQLPQLHTKYGPIVRISPDQLDIEDIDAYNEAFKIGTRYKKDEGFLPFRDTLFGIPDVPTAKKRKDVYMPYFSHAAIKKIEPLLQTIIDRWKGHLLEYSNSGQICDLSWGFQCLTLDAITQYCFSKDVHAVDHTDFIMPFLESLESIRPSATFSKYFSSVVTALSYVGPRLPPAISRYIFEGSHSFGKFVEDCEEHMRALNNATEPRPTNSYPTVFDSFFSTDASKSRKHPTLTDAQLTSEAILFVGAGMDTTGTALITTVWNLIHHPTAAQKLRAELRTCDSLDLEHIEHLPYLTAVIKESLRFSYGVPGPIARVVPEGGTVIAGRKIPAGTVVGHSAYVYHNNPDVFYQPEQWSPERWIDSTPEQKKEMDRFWMPFSRGSRGCLGMNLAWAELYLAIATLYRTFDVQNAGTTEEDMEWRDRLVTVQKGHLKVKLQKVE</sequence>
<proteinExistence type="predicted"/>
<dbReference type="Proteomes" id="UP001320706">
    <property type="component" value="Unassembled WGS sequence"/>
</dbReference>
<protein>
    <submittedName>
        <fullName evidence="1">Uncharacterized protein</fullName>
    </submittedName>
</protein>